<name>A0A238XFI1_9ACTN</name>
<protein>
    <submittedName>
        <fullName evidence="4">Acyl-CoA reductase</fullName>
    </submittedName>
</protein>
<keyword evidence="2" id="KW-0560">Oxidoreductase</keyword>
<dbReference type="Proteomes" id="UP000198420">
    <property type="component" value="Unassembled WGS sequence"/>
</dbReference>
<sequence length="499" mass="51652">MSSLDTAVRVHGHHIAGERVDGPLLERRAPASNRVVARYAAGTADDVDAAACAAARAFASAEWRRTPAMARAGLLENLAALLEHDADRLAALDSEEVGKPLAFARGDIGLGIAHVRQAAALARTSKGEAYTGLAPAYTALATREPVGAAALIIPWNFPALVLLQKLPYALAAGCTVVVKPSEFTSGSALEIAARCEDAGFPPGVVNVVTGTGPGAGLPMVTHPLVSYVSFTGSTRVGREVMRAAADSLTRVGLELGGKTGNVVFADADLEAAADGIVFAAFANQGESCVASSRLLVDETVADDFTAAVAARASALRVGMPDDPRADIGALIHHEHRDRVHAAVLAGVDAGGKVLTGGSPPDDPELAEGAFYQPTVIASVDRESPVFQKEIFGPVLSVTTFGTDREAVELANATEYGLAQSLWTRDLDRGFAVSGELQAGTVWVNTASDGSPALAFGGVKASGFGREGGEEGMREFTEYKTVQFRGEPRVSPFAGKGAVR</sequence>
<evidence type="ECO:0000259" key="3">
    <source>
        <dbReference type="Pfam" id="PF00171"/>
    </source>
</evidence>
<organism evidence="4 5">
    <name type="scientific">Actinomadura mexicana</name>
    <dbReference type="NCBI Taxonomy" id="134959"/>
    <lineage>
        <taxon>Bacteria</taxon>
        <taxon>Bacillati</taxon>
        <taxon>Actinomycetota</taxon>
        <taxon>Actinomycetes</taxon>
        <taxon>Streptosporangiales</taxon>
        <taxon>Thermomonosporaceae</taxon>
        <taxon>Actinomadura</taxon>
    </lineage>
</organism>
<dbReference type="InterPro" id="IPR016160">
    <property type="entry name" value="Ald_DH_CS_CYS"/>
</dbReference>
<dbReference type="Gene3D" id="3.40.605.10">
    <property type="entry name" value="Aldehyde Dehydrogenase, Chain A, domain 1"/>
    <property type="match status" value="1"/>
</dbReference>
<dbReference type="InterPro" id="IPR016161">
    <property type="entry name" value="Ald_DH/histidinol_DH"/>
</dbReference>
<dbReference type="FunFam" id="3.40.309.10:FF:000012">
    <property type="entry name" value="Betaine aldehyde dehydrogenase"/>
    <property type="match status" value="1"/>
</dbReference>
<dbReference type="EMBL" id="FZNP01000004">
    <property type="protein sequence ID" value="SNR57470.1"/>
    <property type="molecule type" value="Genomic_DNA"/>
</dbReference>
<reference evidence="5" key="1">
    <citation type="submission" date="2017-06" db="EMBL/GenBank/DDBJ databases">
        <authorList>
            <person name="Varghese N."/>
            <person name="Submissions S."/>
        </authorList>
    </citation>
    <scope>NUCLEOTIDE SEQUENCE [LARGE SCALE GENOMIC DNA]</scope>
    <source>
        <strain evidence="5">DSM 44485</strain>
    </source>
</reference>
<dbReference type="Gene3D" id="3.40.309.10">
    <property type="entry name" value="Aldehyde Dehydrogenase, Chain A, domain 2"/>
    <property type="match status" value="1"/>
</dbReference>
<dbReference type="RefSeq" id="WP_179278826.1">
    <property type="nucleotide sequence ID" value="NZ_FZNP01000004.1"/>
</dbReference>
<keyword evidence="5" id="KW-1185">Reference proteome</keyword>
<comment type="similarity">
    <text evidence="1">Belongs to the aldehyde dehydrogenase family.</text>
</comment>
<dbReference type="SUPFAM" id="SSF53720">
    <property type="entry name" value="ALDH-like"/>
    <property type="match status" value="1"/>
</dbReference>
<dbReference type="PROSITE" id="PS00070">
    <property type="entry name" value="ALDEHYDE_DEHYDR_CYS"/>
    <property type="match status" value="1"/>
</dbReference>
<proteinExistence type="inferred from homology"/>
<dbReference type="InterPro" id="IPR016163">
    <property type="entry name" value="Ald_DH_C"/>
</dbReference>
<dbReference type="InterPro" id="IPR015590">
    <property type="entry name" value="Aldehyde_DH_dom"/>
</dbReference>
<dbReference type="PANTHER" id="PTHR11699">
    <property type="entry name" value="ALDEHYDE DEHYDROGENASE-RELATED"/>
    <property type="match status" value="1"/>
</dbReference>
<accession>A0A238XFI1</accession>
<dbReference type="GO" id="GO:0016620">
    <property type="term" value="F:oxidoreductase activity, acting on the aldehyde or oxo group of donors, NAD or NADP as acceptor"/>
    <property type="evidence" value="ECO:0007669"/>
    <property type="project" value="InterPro"/>
</dbReference>
<dbReference type="InterPro" id="IPR016162">
    <property type="entry name" value="Ald_DH_N"/>
</dbReference>
<evidence type="ECO:0000313" key="4">
    <source>
        <dbReference type="EMBL" id="SNR57470.1"/>
    </source>
</evidence>
<dbReference type="FunFam" id="3.40.605.10:FF:000007">
    <property type="entry name" value="NAD/NADP-dependent betaine aldehyde dehydrogenase"/>
    <property type="match status" value="1"/>
</dbReference>
<feature type="domain" description="Aldehyde dehydrogenase" evidence="3">
    <location>
        <begin position="25"/>
        <end position="481"/>
    </location>
</feature>
<gene>
    <name evidence="4" type="ORF">SAMN06265355_104281</name>
</gene>
<evidence type="ECO:0000256" key="2">
    <source>
        <dbReference type="ARBA" id="ARBA00023002"/>
    </source>
</evidence>
<evidence type="ECO:0000313" key="5">
    <source>
        <dbReference type="Proteomes" id="UP000198420"/>
    </source>
</evidence>
<evidence type="ECO:0000256" key="1">
    <source>
        <dbReference type="ARBA" id="ARBA00009986"/>
    </source>
</evidence>
<dbReference type="AlphaFoldDB" id="A0A238XFI1"/>
<dbReference type="Pfam" id="PF00171">
    <property type="entry name" value="Aldedh"/>
    <property type="match status" value="1"/>
</dbReference>